<sequence length="254" mass="29974">MKKLLLLALLSCCFFPAQAQKILVKPYVLGLVDDFEGRNWAKDNPEENTLVDKFHSTEVSLVTYLDSLIKEENKRTYDKVLITNVKWEKKDCYYCQEFRRIMSKQMVAQMHEAYSFKWKDLEDEKHYKIYTGVLKPKFLEKDQERYSFLAGAYVRYGSNEEDLYSFKLSSSKSKFDAILRELKTLKCTIKKVDVKEGETILQQVTFIPSPNLKAYLDKQERLRLDILRRKEKHFKERNQGQNGTDLFSAGPEQD</sequence>
<dbReference type="EMBL" id="RJJD01000002">
    <property type="protein sequence ID" value="RNI30560.1"/>
    <property type="molecule type" value="Genomic_DNA"/>
</dbReference>
<gene>
    <name evidence="3" type="ORF">EFB08_04715</name>
</gene>
<evidence type="ECO:0000256" key="2">
    <source>
        <dbReference type="SAM" id="SignalP"/>
    </source>
</evidence>
<protein>
    <submittedName>
        <fullName evidence="3">Uncharacterized protein</fullName>
    </submittedName>
</protein>
<evidence type="ECO:0000313" key="3">
    <source>
        <dbReference type="EMBL" id="RNI30560.1"/>
    </source>
</evidence>
<dbReference type="Proteomes" id="UP000272117">
    <property type="component" value="Unassembled WGS sequence"/>
</dbReference>
<feature type="chain" id="PRO_5018080303" evidence="2">
    <location>
        <begin position="20"/>
        <end position="254"/>
    </location>
</feature>
<feature type="region of interest" description="Disordered" evidence="1">
    <location>
        <begin position="233"/>
        <end position="254"/>
    </location>
</feature>
<dbReference type="RefSeq" id="WP_123125776.1">
    <property type="nucleotide sequence ID" value="NZ_RJJD01000002.1"/>
</dbReference>
<dbReference type="AlphaFoldDB" id="A0A3M9MYK1"/>
<evidence type="ECO:0000313" key="4">
    <source>
        <dbReference type="Proteomes" id="UP000272117"/>
    </source>
</evidence>
<keyword evidence="2" id="KW-0732">Signal</keyword>
<dbReference type="OrthoDB" id="1494555at2"/>
<proteinExistence type="predicted"/>
<name>A0A3M9MYK1_9BACT</name>
<accession>A0A3M9MYK1</accession>
<evidence type="ECO:0000256" key="1">
    <source>
        <dbReference type="SAM" id="MobiDB-lite"/>
    </source>
</evidence>
<comment type="caution">
    <text evidence="3">The sequence shown here is derived from an EMBL/GenBank/DDBJ whole genome shotgun (WGS) entry which is preliminary data.</text>
</comment>
<reference evidence="3 4" key="1">
    <citation type="submission" date="2018-11" db="EMBL/GenBank/DDBJ databases">
        <title>Rufibacter latericius sp. nov., isolated from water in Baiyang Lake.</title>
        <authorList>
            <person name="Yang Y."/>
        </authorList>
    </citation>
    <scope>NUCLEOTIDE SEQUENCE [LARGE SCALE GENOMIC DNA]</scope>
    <source>
        <strain evidence="3 4">R-22-1c-1</strain>
    </source>
</reference>
<feature type="signal peptide" evidence="2">
    <location>
        <begin position="1"/>
        <end position="19"/>
    </location>
</feature>
<keyword evidence="4" id="KW-1185">Reference proteome</keyword>
<organism evidence="3 4">
    <name type="scientific">Rufibacter latericius</name>
    <dbReference type="NCBI Taxonomy" id="2487040"/>
    <lineage>
        <taxon>Bacteria</taxon>
        <taxon>Pseudomonadati</taxon>
        <taxon>Bacteroidota</taxon>
        <taxon>Cytophagia</taxon>
        <taxon>Cytophagales</taxon>
        <taxon>Hymenobacteraceae</taxon>
        <taxon>Rufibacter</taxon>
    </lineage>
</organism>